<sequence length="80" mass="9528">MLKEWERDYFRNNKGSQVQIWQGNLSVEVGDEGVAVVDHAWNEDSDTEPEPDKEILTEPDERRTVYNKWNSTWILIDIYE</sequence>
<dbReference type="Proteomes" id="UP001155010">
    <property type="component" value="Unassembled WGS sequence"/>
</dbReference>
<comment type="caution">
    <text evidence="1">The sequence shown here is derived from an EMBL/GenBank/DDBJ whole genome shotgun (WGS) entry which is preliminary data.</text>
</comment>
<accession>A0A9X2Z3X2</accession>
<protein>
    <submittedName>
        <fullName evidence="1">Uncharacterized protein</fullName>
    </submittedName>
</protein>
<proteinExistence type="predicted"/>
<evidence type="ECO:0000313" key="1">
    <source>
        <dbReference type="EMBL" id="MCS3952024.1"/>
    </source>
</evidence>
<organism evidence="1 2">
    <name type="scientific">Salinibacter ruber</name>
    <dbReference type="NCBI Taxonomy" id="146919"/>
    <lineage>
        <taxon>Bacteria</taxon>
        <taxon>Pseudomonadati</taxon>
        <taxon>Rhodothermota</taxon>
        <taxon>Rhodothermia</taxon>
        <taxon>Rhodothermales</taxon>
        <taxon>Salinibacteraceae</taxon>
        <taxon>Salinibacter</taxon>
    </lineage>
</organism>
<dbReference type="AlphaFoldDB" id="A0A9X2Z3X2"/>
<name>A0A9X2Z3X2_9BACT</name>
<gene>
    <name evidence="1" type="ORF">GGP83_001980</name>
</gene>
<dbReference type="EMBL" id="JANUBB010000007">
    <property type="protein sequence ID" value="MCS3952024.1"/>
    <property type="molecule type" value="Genomic_DNA"/>
</dbReference>
<reference evidence="1" key="1">
    <citation type="submission" date="2022-08" db="EMBL/GenBank/DDBJ databases">
        <title>Genomic Encyclopedia of Type Strains, Phase V (KMG-V): Genome sequencing to study the core and pangenomes of soil and plant-associated prokaryotes.</title>
        <authorList>
            <person name="Whitman W."/>
        </authorList>
    </citation>
    <scope>NUCLEOTIDE SEQUENCE</scope>
    <source>
        <strain evidence="1">SP2017</strain>
    </source>
</reference>
<evidence type="ECO:0000313" key="2">
    <source>
        <dbReference type="Proteomes" id="UP001155010"/>
    </source>
</evidence>